<protein>
    <submittedName>
        <fullName evidence="7">Probable methyl-accepting chemotaxis protein IV</fullName>
    </submittedName>
</protein>
<evidence type="ECO:0000256" key="3">
    <source>
        <dbReference type="ARBA" id="ARBA00029447"/>
    </source>
</evidence>
<keyword evidence="5" id="KW-0812">Transmembrane</keyword>
<dbReference type="GO" id="GO:0006935">
    <property type="term" value="P:chemotaxis"/>
    <property type="evidence" value="ECO:0007669"/>
    <property type="project" value="InterPro"/>
</dbReference>
<keyword evidence="5" id="KW-0472">Membrane</keyword>
<dbReference type="EMBL" id="AAOE01000004">
    <property type="protein sequence ID" value="EAR10424.1"/>
    <property type="molecule type" value="Genomic_DNA"/>
</dbReference>
<feature type="domain" description="Methyl-accepting transducer" evidence="6">
    <location>
        <begin position="185"/>
        <end position="357"/>
    </location>
</feature>
<evidence type="ECO:0000259" key="6">
    <source>
        <dbReference type="PROSITE" id="PS50111"/>
    </source>
</evidence>
<dbReference type="InterPro" id="IPR004089">
    <property type="entry name" value="MCPsignal_dom"/>
</dbReference>
<dbReference type="GO" id="GO:0007165">
    <property type="term" value="P:signal transduction"/>
    <property type="evidence" value="ECO:0007669"/>
    <property type="project" value="UniProtKB-KW"/>
</dbReference>
<evidence type="ECO:0000256" key="5">
    <source>
        <dbReference type="SAM" id="Phobius"/>
    </source>
</evidence>
<dbReference type="RefSeq" id="WP_008046647.1">
    <property type="nucleotide sequence ID" value="NZ_CH724153.1"/>
</dbReference>
<comment type="subcellular location">
    <subcellularLocation>
        <location evidence="1">Membrane</location>
    </subcellularLocation>
</comment>
<evidence type="ECO:0000256" key="4">
    <source>
        <dbReference type="PROSITE-ProRule" id="PRU00284"/>
    </source>
</evidence>
<feature type="transmembrane region" description="Helical" evidence="5">
    <location>
        <begin position="17"/>
        <end position="37"/>
    </location>
</feature>
<dbReference type="Gene3D" id="1.10.287.950">
    <property type="entry name" value="Methyl-accepting chemotaxis protein"/>
    <property type="match status" value="1"/>
</dbReference>
<name>A4BBT9_9GAMM</name>
<comment type="caution">
    <text evidence="7">The sequence shown here is derived from an EMBL/GenBank/DDBJ whole genome shotgun (WGS) entry which is preliminary data.</text>
</comment>
<dbReference type="Pfam" id="PF00015">
    <property type="entry name" value="MCPsignal"/>
    <property type="match status" value="1"/>
</dbReference>
<dbReference type="InterPro" id="IPR025991">
    <property type="entry name" value="Chemoreceptor_zinc-bind_dom"/>
</dbReference>
<feature type="transmembrane region" description="Helical" evidence="5">
    <location>
        <begin position="43"/>
        <end position="61"/>
    </location>
</feature>
<dbReference type="Pfam" id="PF13682">
    <property type="entry name" value="CZB"/>
    <property type="match status" value="1"/>
</dbReference>
<evidence type="ECO:0000313" key="7">
    <source>
        <dbReference type="EMBL" id="EAR10424.1"/>
    </source>
</evidence>
<proteinExistence type="inferred from homology"/>
<sequence>MTSNHISKRIPLLSHKFFILCAVFISLTLILSVTAIMDRGFRLIYVMNPIIAIGFAVFSYLDHRPALKALETIRATLVEATAGHTRVRVTNTKGLGEVGHIAWALNDFLDIVETNFKELGNSFQNASQRKFHRKGIVQGMPGEFAGMMSKVNTAIDAMETADQYARKNRLLSELHHLNTSNLLNNLKNNQAELSTLSDSMDDVVSIAQTSRDGAHESRDAVAEIRQSLTDTNARMENMSKVAQNLETESKRIGETVKLITDIAEQTNLLALNAAIEAARAGDVGRGFAVVADEVRSLADRTRSSTAEIDEVIRSIQINIHDMVEQTQTVGEATNAINSKVESFYENFASVADASQSTIEKAGNAKDRTFTTLVKLDHIVYMQNAYIGLEKENKGPEAEAVKVDHFNCRLGHWYYEGDGKSQFSHLPAFSGLEKYHEAVHSNIHVALSYAGQNWMEDDTVMDGLLQHVADAEEASKGVIHQLSDLLDQKGRA</sequence>
<keyword evidence="5" id="KW-1133">Transmembrane helix</keyword>
<organism evidence="7 8">
    <name type="scientific">Reinekea blandensis MED297</name>
    <dbReference type="NCBI Taxonomy" id="314283"/>
    <lineage>
        <taxon>Bacteria</taxon>
        <taxon>Pseudomonadati</taxon>
        <taxon>Pseudomonadota</taxon>
        <taxon>Gammaproteobacteria</taxon>
        <taxon>Oceanospirillales</taxon>
        <taxon>Saccharospirillaceae</taxon>
        <taxon>Reinekea</taxon>
    </lineage>
</organism>
<dbReference type="PANTHER" id="PTHR32089:SF112">
    <property type="entry name" value="LYSOZYME-LIKE PROTEIN-RELATED"/>
    <property type="match status" value="1"/>
</dbReference>
<dbReference type="PRINTS" id="PR00260">
    <property type="entry name" value="CHEMTRNSDUCR"/>
</dbReference>
<gene>
    <name evidence="7" type="ORF">MED297_01345</name>
</gene>
<dbReference type="HOGENOM" id="CLU_000445_21_3_6"/>
<dbReference type="SMART" id="SM00283">
    <property type="entry name" value="MA"/>
    <property type="match status" value="1"/>
</dbReference>
<dbReference type="Gene3D" id="1.20.120.30">
    <property type="entry name" value="Aspartate receptor, ligand-binding domain"/>
    <property type="match status" value="1"/>
</dbReference>
<evidence type="ECO:0000256" key="1">
    <source>
        <dbReference type="ARBA" id="ARBA00004370"/>
    </source>
</evidence>
<dbReference type="STRING" id="314283.MED297_01345"/>
<dbReference type="Proteomes" id="UP000005953">
    <property type="component" value="Unassembled WGS sequence"/>
</dbReference>
<reference evidence="7 8" key="1">
    <citation type="submission" date="2006-02" db="EMBL/GenBank/DDBJ databases">
        <authorList>
            <person name="Pinhassi J."/>
            <person name="Pedros-Alio C."/>
            <person name="Ferriera S."/>
            <person name="Johnson J."/>
            <person name="Kravitz S."/>
            <person name="Halpern A."/>
            <person name="Remington K."/>
            <person name="Beeson K."/>
            <person name="Tran B."/>
            <person name="Rogers Y.-H."/>
            <person name="Friedman R."/>
            <person name="Venter J.C."/>
        </authorList>
    </citation>
    <scope>NUCLEOTIDE SEQUENCE [LARGE SCALE GENOMIC DNA]</scope>
    <source>
        <strain evidence="7 8">MED297</strain>
    </source>
</reference>
<dbReference type="CDD" id="cd11386">
    <property type="entry name" value="MCP_signal"/>
    <property type="match status" value="1"/>
</dbReference>
<dbReference type="InterPro" id="IPR004090">
    <property type="entry name" value="Chemotax_Me-accpt_rcpt"/>
</dbReference>
<keyword evidence="2 4" id="KW-0807">Transducer</keyword>
<accession>A4BBT9</accession>
<evidence type="ECO:0000313" key="8">
    <source>
        <dbReference type="Proteomes" id="UP000005953"/>
    </source>
</evidence>
<dbReference type="PROSITE" id="PS50111">
    <property type="entry name" value="CHEMOTAXIS_TRANSDUC_2"/>
    <property type="match status" value="1"/>
</dbReference>
<dbReference type="GO" id="GO:0004888">
    <property type="term" value="F:transmembrane signaling receptor activity"/>
    <property type="evidence" value="ECO:0007669"/>
    <property type="project" value="InterPro"/>
</dbReference>
<evidence type="ECO:0000256" key="2">
    <source>
        <dbReference type="ARBA" id="ARBA00023224"/>
    </source>
</evidence>
<keyword evidence="8" id="KW-1185">Reference proteome</keyword>
<dbReference type="PANTHER" id="PTHR32089">
    <property type="entry name" value="METHYL-ACCEPTING CHEMOTAXIS PROTEIN MCPB"/>
    <property type="match status" value="1"/>
</dbReference>
<dbReference type="AlphaFoldDB" id="A4BBT9"/>
<dbReference type="OrthoDB" id="9808588at2"/>
<comment type="similarity">
    <text evidence="3">Belongs to the methyl-accepting chemotaxis (MCP) protein family.</text>
</comment>
<dbReference type="SUPFAM" id="SSF58104">
    <property type="entry name" value="Methyl-accepting chemotaxis protein (MCP) signaling domain"/>
    <property type="match status" value="1"/>
</dbReference>
<dbReference type="GO" id="GO:0016020">
    <property type="term" value="C:membrane"/>
    <property type="evidence" value="ECO:0007669"/>
    <property type="project" value="UniProtKB-SubCell"/>
</dbReference>